<protein>
    <submittedName>
        <fullName evidence="1">Uncharacterized protein</fullName>
    </submittedName>
</protein>
<proteinExistence type="predicted"/>
<evidence type="ECO:0000313" key="1">
    <source>
        <dbReference type="EMBL" id="NEZ58023.1"/>
    </source>
</evidence>
<evidence type="ECO:0000313" key="2">
    <source>
        <dbReference type="Proteomes" id="UP000481033"/>
    </source>
</evidence>
<gene>
    <name evidence="1" type="ORF">DXZ20_20720</name>
</gene>
<dbReference type="AlphaFoldDB" id="A0A6M0RQG3"/>
<reference evidence="1 2" key="1">
    <citation type="journal article" date="2020" name="Microb. Ecol.">
        <title>Ecogenomics of the Marine Benthic Filamentous Cyanobacterium Adonisia.</title>
        <authorList>
            <person name="Walter J.M."/>
            <person name="Coutinho F.H."/>
            <person name="Leomil L."/>
            <person name="Hargreaves P.I."/>
            <person name="Campeao M.E."/>
            <person name="Vieira V.V."/>
            <person name="Silva B.S."/>
            <person name="Fistarol G.O."/>
            <person name="Salomon P.S."/>
            <person name="Sawabe T."/>
            <person name="Mino S."/>
            <person name="Hosokawa M."/>
            <person name="Miyashita H."/>
            <person name="Maruyama F."/>
            <person name="van Verk M.C."/>
            <person name="Dutilh B.E."/>
            <person name="Thompson C.C."/>
            <person name="Thompson F.L."/>
        </authorList>
    </citation>
    <scope>NUCLEOTIDE SEQUENCE [LARGE SCALE GENOMIC DNA]</scope>
    <source>
        <strain evidence="1 2">CCMR0081</strain>
    </source>
</reference>
<comment type="caution">
    <text evidence="1">The sequence shown here is derived from an EMBL/GenBank/DDBJ whole genome shotgun (WGS) entry which is preliminary data.</text>
</comment>
<organism evidence="1 2">
    <name type="scientific">Adonisia turfae CCMR0081</name>
    <dbReference type="NCBI Taxonomy" id="2292702"/>
    <lineage>
        <taxon>Bacteria</taxon>
        <taxon>Bacillati</taxon>
        <taxon>Cyanobacteriota</taxon>
        <taxon>Adonisia</taxon>
        <taxon>Adonisia turfae</taxon>
    </lineage>
</organism>
<dbReference type="Proteomes" id="UP000481033">
    <property type="component" value="Unassembled WGS sequence"/>
</dbReference>
<dbReference type="EMBL" id="QXHD01000004">
    <property type="protein sequence ID" value="NEZ58023.1"/>
    <property type="molecule type" value="Genomic_DNA"/>
</dbReference>
<name>A0A6M0RQG3_9CYAN</name>
<accession>A0A6M0RQG3</accession>
<dbReference type="RefSeq" id="WP_163700268.1">
    <property type="nucleotide sequence ID" value="NZ_QXHD01000004.1"/>
</dbReference>
<keyword evidence="2" id="KW-1185">Reference proteome</keyword>
<sequence>MDIEFGNLDNLDTNGTGWFIGFSDWTKADPAKDVNLRFNPHGQEFSNLSAKWMHHIVGETRGLNKPISYGRTITMLMSDSGGFRIEFSSRPDFKAPDTHNYLLEKRGDFIAWGANVYHQAFVERESTTLTMRWEPSKKLPH</sequence>